<protein>
    <submittedName>
        <fullName evidence="1">Uncharacterized protein</fullName>
    </submittedName>
</protein>
<dbReference type="EMBL" id="QGNW01000132">
    <property type="protein sequence ID" value="RVW92947.1"/>
    <property type="molecule type" value="Genomic_DNA"/>
</dbReference>
<reference evidence="1 2" key="1">
    <citation type="journal article" date="2018" name="PLoS Genet.">
        <title>Population sequencing reveals clonal diversity and ancestral inbreeding in the grapevine cultivar Chardonnay.</title>
        <authorList>
            <person name="Roach M.J."/>
            <person name="Johnson D.L."/>
            <person name="Bohlmann J."/>
            <person name="van Vuuren H.J."/>
            <person name="Jones S.J."/>
            <person name="Pretorius I.S."/>
            <person name="Schmidt S.A."/>
            <person name="Borneman A.R."/>
        </authorList>
    </citation>
    <scope>NUCLEOTIDE SEQUENCE [LARGE SCALE GENOMIC DNA]</scope>
    <source>
        <strain evidence="2">cv. Chardonnay</strain>
        <tissue evidence="1">Leaf</tissue>
    </source>
</reference>
<dbReference type="AlphaFoldDB" id="A0A438I8G0"/>
<gene>
    <name evidence="1" type="ORF">CK203_032764</name>
</gene>
<evidence type="ECO:0000313" key="2">
    <source>
        <dbReference type="Proteomes" id="UP000288805"/>
    </source>
</evidence>
<comment type="caution">
    <text evidence="1">The sequence shown here is derived from an EMBL/GenBank/DDBJ whole genome shotgun (WGS) entry which is preliminary data.</text>
</comment>
<proteinExistence type="predicted"/>
<accession>A0A438I8G0</accession>
<sequence length="106" mass="11791">MMAGRRGTVCRGHVHFAEPVLEISHTDDDLFLTGFTFDEVQTLEMRTFGLCAMSFDQHGSTVVLDIMRSMSYLPGMGWVDVSMDRASSSPFLIMTYHLGLGSSHRG</sequence>
<organism evidence="1 2">
    <name type="scientific">Vitis vinifera</name>
    <name type="common">Grape</name>
    <dbReference type="NCBI Taxonomy" id="29760"/>
    <lineage>
        <taxon>Eukaryota</taxon>
        <taxon>Viridiplantae</taxon>
        <taxon>Streptophyta</taxon>
        <taxon>Embryophyta</taxon>
        <taxon>Tracheophyta</taxon>
        <taxon>Spermatophyta</taxon>
        <taxon>Magnoliopsida</taxon>
        <taxon>eudicotyledons</taxon>
        <taxon>Gunneridae</taxon>
        <taxon>Pentapetalae</taxon>
        <taxon>rosids</taxon>
        <taxon>Vitales</taxon>
        <taxon>Vitaceae</taxon>
        <taxon>Viteae</taxon>
        <taxon>Vitis</taxon>
    </lineage>
</organism>
<evidence type="ECO:0000313" key="1">
    <source>
        <dbReference type="EMBL" id="RVW92947.1"/>
    </source>
</evidence>
<name>A0A438I8G0_VITVI</name>
<dbReference type="Proteomes" id="UP000288805">
    <property type="component" value="Unassembled WGS sequence"/>
</dbReference>